<accession>A0A8H3KSG6</accession>
<gene>
    <name evidence="5" type="ORF">RCL2_000078700</name>
</gene>
<dbReference type="InterPro" id="IPR007515">
    <property type="entry name" value="Mss4"/>
</dbReference>
<dbReference type="Gene3D" id="2.170.150.10">
    <property type="entry name" value="Metal Binding Protein, Guanine Nucleotide Exchange Factor, Chain A"/>
    <property type="match status" value="1"/>
</dbReference>
<evidence type="ECO:0000256" key="4">
    <source>
        <dbReference type="SAM" id="MobiDB-lite"/>
    </source>
</evidence>
<dbReference type="PROSITE" id="PS51796">
    <property type="entry name" value="MSS4"/>
    <property type="match status" value="1"/>
</dbReference>
<dbReference type="GO" id="GO:0015031">
    <property type="term" value="P:protein transport"/>
    <property type="evidence" value="ECO:0007669"/>
    <property type="project" value="UniProtKB-KW"/>
</dbReference>
<dbReference type="GO" id="GO:0008270">
    <property type="term" value="F:zinc ion binding"/>
    <property type="evidence" value="ECO:0007669"/>
    <property type="project" value="TreeGrafter"/>
</dbReference>
<evidence type="ECO:0000313" key="5">
    <source>
        <dbReference type="EMBL" id="GES73245.1"/>
    </source>
</evidence>
<dbReference type="SUPFAM" id="SSF51316">
    <property type="entry name" value="Mss4-like"/>
    <property type="match status" value="1"/>
</dbReference>
<feature type="compositionally biased region" description="Basic and acidic residues" evidence="4">
    <location>
        <begin position="121"/>
        <end position="130"/>
    </location>
</feature>
<dbReference type="Proteomes" id="UP000615446">
    <property type="component" value="Unassembled WGS sequence"/>
</dbReference>
<feature type="compositionally biased region" description="Low complexity" evidence="4">
    <location>
        <begin position="145"/>
        <end position="165"/>
    </location>
</feature>
<feature type="compositionally biased region" description="Polar residues" evidence="4">
    <location>
        <begin position="109"/>
        <end position="120"/>
    </location>
</feature>
<keyword evidence="2" id="KW-0344">Guanine-nucleotide releasing factor</keyword>
<dbReference type="EMBL" id="BLAL01000005">
    <property type="protein sequence ID" value="GES73245.1"/>
    <property type="molecule type" value="Genomic_DNA"/>
</dbReference>
<evidence type="ECO:0000313" key="6">
    <source>
        <dbReference type="Proteomes" id="UP000615446"/>
    </source>
</evidence>
<dbReference type="PANTHER" id="PTHR13276">
    <property type="entry name" value="GUANINE NUCLEOTIDE EXCHANGE FACTOR MSS4"/>
    <property type="match status" value="1"/>
</dbReference>
<organism evidence="5 6">
    <name type="scientific">Rhizophagus clarus</name>
    <dbReference type="NCBI Taxonomy" id="94130"/>
    <lineage>
        <taxon>Eukaryota</taxon>
        <taxon>Fungi</taxon>
        <taxon>Fungi incertae sedis</taxon>
        <taxon>Mucoromycota</taxon>
        <taxon>Glomeromycotina</taxon>
        <taxon>Glomeromycetes</taxon>
        <taxon>Glomerales</taxon>
        <taxon>Glomeraceae</taxon>
        <taxon>Rhizophagus</taxon>
    </lineage>
</organism>
<evidence type="ECO:0000256" key="2">
    <source>
        <dbReference type="ARBA" id="ARBA00022658"/>
    </source>
</evidence>
<dbReference type="GO" id="GO:0006892">
    <property type="term" value="P:post-Golgi vesicle-mediated transport"/>
    <property type="evidence" value="ECO:0007669"/>
    <property type="project" value="TreeGrafter"/>
</dbReference>
<dbReference type="GO" id="GO:0005829">
    <property type="term" value="C:cytosol"/>
    <property type="evidence" value="ECO:0007669"/>
    <property type="project" value="TreeGrafter"/>
</dbReference>
<dbReference type="AlphaFoldDB" id="A0A8H3KSG6"/>
<keyword evidence="1" id="KW-0813">Transport</keyword>
<name>A0A8H3KSG6_9GLOM</name>
<dbReference type="PANTHER" id="PTHR13276:SF0">
    <property type="entry name" value="GUANINE NUCLEOTIDE EXCHANGE FACTOR MSS4"/>
    <property type="match status" value="1"/>
</dbReference>
<feature type="region of interest" description="Disordered" evidence="4">
    <location>
        <begin position="80"/>
        <end position="165"/>
    </location>
</feature>
<feature type="compositionally biased region" description="Basic and acidic residues" evidence="4">
    <location>
        <begin position="80"/>
        <end position="91"/>
    </location>
</feature>
<comment type="caution">
    <text evidence="5">The sequence shown here is derived from an EMBL/GenBank/DDBJ whole genome shotgun (WGS) entry which is preliminary data.</text>
</comment>
<dbReference type="InterPro" id="IPR011057">
    <property type="entry name" value="Mss4-like_sf"/>
</dbReference>
<dbReference type="InterPro" id="IPR011323">
    <property type="entry name" value="Mss4/transl-control_tumour"/>
</dbReference>
<dbReference type="Pfam" id="PF04421">
    <property type="entry name" value="Mss4"/>
    <property type="match status" value="1"/>
</dbReference>
<dbReference type="GO" id="GO:0007264">
    <property type="term" value="P:small GTPase-mediated signal transduction"/>
    <property type="evidence" value="ECO:0007669"/>
    <property type="project" value="InterPro"/>
</dbReference>
<evidence type="ECO:0000256" key="3">
    <source>
        <dbReference type="ARBA" id="ARBA00022927"/>
    </source>
</evidence>
<reference evidence="5" key="1">
    <citation type="submission" date="2019-10" db="EMBL/GenBank/DDBJ databases">
        <title>Conservation and host-specific expression of non-tandemly repeated heterogenous ribosome RNA gene in arbuscular mycorrhizal fungi.</title>
        <authorList>
            <person name="Maeda T."/>
            <person name="Kobayashi Y."/>
            <person name="Nakagawa T."/>
            <person name="Ezawa T."/>
            <person name="Yamaguchi K."/>
            <person name="Bino T."/>
            <person name="Nishimoto Y."/>
            <person name="Shigenobu S."/>
            <person name="Kawaguchi M."/>
        </authorList>
    </citation>
    <scope>NUCLEOTIDE SEQUENCE</scope>
    <source>
        <strain evidence="5">HR1</strain>
    </source>
</reference>
<proteinExistence type="predicted"/>
<keyword evidence="3" id="KW-0653">Protein transport</keyword>
<sequence>MEDLLTDKSYDISYDEWSETSDQQPIGTPYSGFTDPQNELVDSEKYNIYHIFCTKNCHTLILRANLGKWVERSKEKLKIPGENKKVTKESDSENSGNSEKSENFEKSADSQNSGNSVNSENFEKSEDSQKSENSVNSENFEKSGDSQNSKNSQNTQNSETSSSDDNQGFWVLNDVVAFENISVTNTIVTGVRYLCCPRCENDVLPIGYHDTSMKKDEYLIAVDRVNYSDNDYSDQIHCNKNKIQIFQVYFFEKDLRSTAIKEELCVKRSERYYYNALTSTINNLTVILESKDIITNNDIGAGHVKNRRVEFLLIIEKSTLQLGNLNTSFSRMHQQEC</sequence>
<dbReference type="GO" id="GO:0005085">
    <property type="term" value="F:guanyl-nucleotide exchange factor activity"/>
    <property type="evidence" value="ECO:0007669"/>
    <property type="project" value="UniProtKB-KW"/>
</dbReference>
<dbReference type="OrthoDB" id="30840at2759"/>
<dbReference type="GO" id="GO:0016020">
    <property type="term" value="C:membrane"/>
    <property type="evidence" value="ECO:0007669"/>
    <property type="project" value="TreeGrafter"/>
</dbReference>
<feature type="compositionally biased region" description="Basic and acidic residues" evidence="4">
    <location>
        <begin position="99"/>
        <end position="108"/>
    </location>
</feature>
<protein>
    <submittedName>
        <fullName evidence="5">Guanine nucleotide exchange factor MSS4 homolog</fullName>
    </submittedName>
</protein>
<evidence type="ECO:0000256" key="1">
    <source>
        <dbReference type="ARBA" id="ARBA00022448"/>
    </source>
</evidence>